<keyword evidence="5" id="KW-0809">Transit peptide</keyword>
<dbReference type="Proteomes" id="UP000238350">
    <property type="component" value="Unassembled WGS sequence"/>
</dbReference>
<keyword evidence="12" id="KW-0830">Ubiquinone</keyword>
<dbReference type="GeneID" id="36517140"/>
<dbReference type="AlphaFoldDB" id="A0A2T0FLC3"/>
<evidence type="ECO:0000259" key="10">
    <source>
        <dbReference type="Pfam" id="PF07992"/>
    </source>
</evidence>
<dbReference type="GO" id="GO:0005739">
    <property type="term" value="C:mitochondrion"/>
    <property type="evidence" value="ECO:0007669"/>
    <property type="project" value="UniProtKB-ARBA"/>
</dbReference>
<dbReference type="InterPro" id="IPR036188">
    <property type="entry name" value="FAD/NAD-bd_sf"/>
</dbReference>
<evidence type="ECO:0000259" key="11">
    <source>
        <dbReference type="Pfam" id="PF22366"/>
    </source>
</evidence>
<dbReference type="RefSeq" id="XP_024665717.1">
    <property type="nucleotide sequence ID" value="XM_024809949.1"/>
</dbReference>
<evidence type="ECO:0000256" key="3">
    <source>
        <dbReference type="ARBA" id="ARBA00022630"/>
    </source>
</evidence>
<keyword evidence="13" id="KW-1185">Reference proteome</keyword>
<name>A0A2T0FLC3_9ASCO</name>
<dbReference type="InterPro" id="IPR045024">
    <property type="entry name" value="NDH-2"/>
</dbReference>
<dbReference type="Gene3D" id="3.50.50.100">
    <property type="match status" value="1"/>
</dbReference>
<feature type="domain" description="FAD/NAD(P)-binding" evidence="10">
    <location>
        <begin position="73"/>
        <end position="413"/>
    </location>
</feature>
<evidence type="ECO:0000256" key="8">
    <source>
        <dbReference type="ARBA" id="ARBA00047599"/>
    </source>
</evidence>
<evidence type="ECO:0000256" key="1">
    <source>
        <dbReference type="ARBA" id="ARBA00005272"/>
    </source>
</evidence>
<dbReference type="PRINTS" id="PR00368">
    <property type="entry name" value="FADPNR"/>
</dbReference>
<evidence type="ECO:0000256" key="2">
    <source>
        <dbReference type="ARBA" id="ARBA00012637"/>
    </source>
</evidence>
<dbReference type="Pfam" id="PF07992">
    <property type="entry name" value="Pyr_redox_2"/>
    <property type="match status" value="1"/>
</dbReference>
<evidence type="ECO:0000256" key="6">
    <source>
        <dbReference type="ARBA" id="ARBA00023002"/>
    </source>
</evidence>
<dbReference type="PANTHER" id="PTHR43706:SF47">
    <property type="entry name" value="EXTERNAL NADH-UBIQUINONE OXIDOREDUCTASE 1, MITOCHONDRIAL-RELATED"/>
    <property type="match status" value="1"/>
</dbReference>
<evidence type="ECO:0000256" key="4">
    <source>
        <dbReference type="ARBA" id="ARBA00022827"/>
    </source>
</evidence>
<dbReference type="InterPro" id="IPR054585">
    <property type="entry name" value="NDH2-like_C"/>
</dbReference>
<dbReference type="EC" id="1.6.5.9" evidence="2"/>
<keyword evidence="4" id="KW-0274">FAD</keyword>
<protein>
    <recommendedName>
        <fullName evidence="2">NADH:ubiquinone reductase (non-electrogenic)</fullName>
        <ecNumber evidence="2">1.6.5.9</ecNumber>
    </recommendedName>
</protein>
<dbReference type="PANTHER" id="PTHR43706">
    <property type="entry name" value="NADH DEHYDROGENASE"/>
    <property type="match status" value="1"/>
</dbReference>
<accession>A0A2T0FLC3</accession>
<gene>
    <name evidence="12" type="ORF">B9G98_03392</name>
</gene>
<keyword evidence="7" id="KW-0520">NAD</keyword>
<evidence type="ECO:0000313" key="12">
    <source>
        <dbReference type="EMBL" id="PRT55772.1"/>
    </source>
</evidence>
<evidence type="ECO:0000256" key="9">
    <source>
        <dbReference type="ARBA" id="ARBA00049010"/>
    </source>
</evidence>
<organism evidence="12 13">
    <name type="scientific">Wickerhamiella sorbophila</name>
    <dbReference type="NCBI Taxonomy" id="45607"/>
    <lineage>
        <taxon>Eukaryota</taxon>
        <taxon>Fungi</taxon>
        <taxon>Dikarya</taxon>
        <taxon>Ascomycota</taxon>
        <taxon>Saccharomycotina</taxon>
        <taxon>Dipodascomycetes</taxon>
        <taxon>Dipodascales</taxon>
        <taxon>Trichomonascaceae</taxon>
        <taxon>Wickerhamiella</taxon>
    </lineage>
</organism>
<sequence>MRLRAPVRMMSVSASRMNAGPVLPAGRKPSRFFRNIKWLFGLTIGVGVGFCAYRIQQHRFPAAQEPVPEGKKRLLVLGSGWGSVSVLKNVDSREYDITVVSPRNYFLFTPLLPSCTTGCIEHRSIMEPIRSIIRGKKAEAKFVEAEVTKIDPYNRTVTVSHRAMHDNVKSEQIPDLVEEMPYDYLVIGVGSEVSTYGIPGVQEYGCYLKEIEHAQQIRKRIMDCFEAASFPGVDPETRKRLLTTVVVGGGPTGVEFAGELHDFYVEDLKALEPNLRDQVTLTLIEALPNVLPSFSKHLCDYAEKTLLDEKINVLTKTAVKKVTSDTIYAEKTLPDGRKEEVVIPYGLFVWAGGNSARPIIKDLFSVIPEQATARRGLLVDEYLQVLGTDGVWAIGDCTSSHYAPTAQVAAQQGSYVGRLLNQIAERDDTLDKVTVLKKQLDDGLTDKKVAANELRHWERRLEKASKLKQFQYSHQGSLAYVGSEKAVADLSFWGNAFASGGTWTFMFWRSAYLSMCFSIRNRLLVMLDWTKVRLFGRDVSRE</sequence>
<dbReference type="EMBL" id="NDIQ01000022">
    <property type="protein sequence ID" value="PRT55772.1"/>
    <property type="molecule type" value="Genomic_DNA"/>
</dbReference>
<reference evidence="12 13" key="1">
    <citation type="submission" date="2017-04" db="EMBL/GenBank/DDBJ databases">
        <title>Genome sequencing of [Candida] sorbophila.</title>
        <authorList>
            <person name="Ahn J.O."/>
        </authorList>
    </citation>
    <scope>NUCLEOTIDE SEQUENCE [LARGE SCALE GENOMIC DNA]</scope>
    <source>
        <strain evidence="12 13">DS02</strain>
    </source>
</reference>
<dbReference type="SUPFAM" id="SSF51905">
    <property type="entry name" value="FAD/NAD(P)-binding domain"/>
    <property type="match status" value="2"/>
</dbReference>
<comment type="catalytic activity">
    <reaction evidence="8">
        <text>a quinone + NADH + H(+) = a quinol + NAD(+)</text>
        <dbReference type="Rhea" id="RHEA:46160"/>
        <dbReference type="ChEBI" id="CHEBI:15378"/>
        <dbReference type="ChEBI" id="CHEBI:24646"/>
        <dbReference type="ChEBI" id="CHEBI:57540"/>
        <dbReference type="ChEBI" id="CHEBI:57945"/>
        <dbReference type="ChEBI" id="CHEBI:132124"/>
        <dbReference type="EC" id="1.6.5.9"/>
    </reaction>
</comment>
<keyword evidence="6" id="KW-0560">Oxidoreductase</keyword>
<evidence type="ECO:0000313" key="13">
    <source>
        <dbReference type="Proteomes" id="UP000238350"/>
    </source>
</evidence>
<dbReference type="Pfam" id="PF22366">
    <property type="entry name" value="NDH2_C"/>
    <property type="match status" value="1"/>
</dbReference>
<evidence type="ECO:0000256" key="7">
    <source>
        <dbReference type="ARBA" id="ARBA00023027"/>
    </source>
</evidence>
<comment type="catalytic activity">
    <reaction evidence="9">
        <text>a ubiquinone + NADH + H(+) = a ubiquinol + NAD(+)</text>
        <dbReference type="Rhea" id="RHEA:23152"/>
        <dbReference type="Rhea" id="RHEA-COMP:9565"/>
        <dbReference type="Rhea" id="RHEA-COMP:9566"/>
        <dbReference type="ChEBI" id="CHEBI:15378"/>
        <dbReference type="ChEBI" id="CHEBI:16389"/>
        <dbReference type="ChEBI" id="CHEBI:17976"/>
        <dbReference type="ChEBI" id="CHEBI:57540"/>
        <dbReference type="ChEBI" id="CHEBI:57945"/>
    </reaction>
</comment>
<evidence type="ECO:0000256" key="5">
    <source>
        <dbReference type="ARBA" id="ARBA00022946"/>
    </source>
</evidence>
<dbReference type="OrthoDB" id="3244603at2759"/>
<dbReference type="STRING" id="45607.A0A2T0FLC3"/>
<keyword evidence="3" id="KW-0285">Flavoprotein</keyword>
<proteinExistence type="inferred from homology"/>
<comment type="similarity">
    <text evidence="1">Belongs to the NADH dehydrogenase family.</text>
</comment>
<feature type="domain" description="External alternative NADH-ubiquinone oxidoreductase-like C-terminal" evidence="11">
    <location>
        <begin position="474"/>
        <end position="538"/>
    </location>
</feature>
<dbReference type="GO" id="GO:0050136">
    <property type="term" value="F:NADH dehydrogenase (quinone) (non-electrogenic) activity"/>
    <property type="evidence" value="ECO:0007669"/>
    <property type="project" value="UniProtKB-EC"/>
</dbReference>
<comment type="caution">
    <text evidence="12">The sequence shown here is derived from an EMBL/GenBank/DDBJ whole genome shotgun (WGS) entry which is preliminary data.</text>
</comment>
<dbReference type="InterPro" id="IPR023753">
    <property type="entry name" value="FAD/NAD-binding_dom"/>
</dbReference>